<comment type="caution">
    <text evidence="1">The sequence shown here is derived from an EMBL/GenBank/DDBJ whole genome shotgun (WGS) entry which is preliminary data.</text>
</comment>
<keyword evidence="2" id="KW-1185">Reference proteome</keyword>
<sequence length="77" mass="8251">MGDEALQRVVAAGLVASSAASRSCGGILCLWRCCCTGLKESNWARPLHGLGLACFHLGLWDSNHLVVCLLSKIPYCF</sequence>
<dbReference type="AlphaFoldDB" id="A0A2P6R304"/>
<dbReference type="EMBL" id="PDCK01000042">
    <property type="protein sequence ID" value="PRQ40806.1"/>
    <property type="molecule type" value="Genomic_DNA"/>
</dbReference>
<dbReference type="Gramene" id="PRQ40806">
    <property type="protein sequence ID" value="PRQ40806"/>
    <property type="gene ID" value="RchiOBHm_Chr4g0440031"/>
</dbReference>
<dbReference type="Proteomes" id="UP000238479">
    <property type="component" value="Chromosome 4"/>
</dbReference>
<evidence type="ECO:0000313" key="1">
    <source>
        <dbReference type="EMBL" id="PRQ40806.1"/>
    </source>
</evidence>
<proteinExistence type="predicted"/>
<name>A0A2P6R304_ROSCH</name>
<protein>
    <submittedName>
        <fullName evidence="1">Uncharacterized protein</fullName>
    </submittedName>
</protein>
<accession>A0A2P6R304</accession>
<organism evidence="1 2">
    <name type="scientific">Rosa chinensis</name>
    <name type="common">China rose</name>
    <dbReference type="NCBI Taxonomy" id="74649"/>
    <lineage>
        <taxon>Eukaryota</taxon>
        <taxon>Viridiplantae</taxon>
        <taxon>Streptophyta</taxon>
        <taxon>Embryophyta</taxon>
        <taxon>Tracheophyta</taxon>
        <taxon>Spermatophyta</taxon>
        <taxon>Magnoliopsida</taxon>
        <taxon>eudicotyledons</taxon>
        <taxon>Gunneridae</taxon>
        <taxon>Pentapetalae</taxon>
        <taxon>rosids</taxon>
        <taxon>fabids</taxon>
        <taxon>Rosales</taxon>
        <taxon>Rosaceae</taxon>
        <taxon>Rosoideae</taxon>
        <taxon>Rosoideae incertae sedis</taxon>
        <taxon>Rosa</taxon>
    </lineage>
</organism>
<evidence type="ECO:0000313" key="2">
    <source>
        <dbReference type="Proteomes" id="UP000238479"/>
    </source>
</evidence>
<gene>
    <name evidence="1" type="ORF">RchiOBHm_Chr4g0440031</name>
</gene>
<reference evidence="1 2" key="1">
    <citation type="journal article" date="2018" name="Nat. Genet.">
        <title>The Rosa genome provides new insights in the design of modern roses.</title>
        <authorList>
            <person name="Bendahmane M."/>
        </authorList>
    </citation>
    <scope>NUCLEOTIDE SEQUENCE [LARGE SCALE GENOMIC DNA]</scope>
    <source>
        <strain evidence="2">cv. Old Blush</strain>
    </source>
</reference>